<comment type="similarity">
    <text evidence="8">Belongs to the TonB-dependent receptor family.</text>
</comment>
<dbReference type="PROSITE" id="PS52016">
    <property type="entry name" value="TONB_DEPENDENT_REC_3"/>
    <property type="match status" value="1"/>
</dbReference>
<organism evidence="11 12">
    <name type="scientific">Cellulophaga geojensis KL-A</name>
    <dbReference type="NCBI Taxonomy" id="1328323"/>
    <lineage>
        <taxon>Bacteria</taxon>
        <taxon>Pseudomonadati</taxon>
        <taxon>Bacteroidota</taxon>
        <taxon>Flavobacteriia</taxon>
        <taxon>Flavobacteriales</taxon>
        <taxon>Flavobacteriaceae</taxon>
        <taxon>Cellulophaga</taxon>
    </lineage>
</organism>
<evidence type="ECO:0000313" key="12">
    <source>
        <dbReference type="Proteomes" id="UP000019275"/>
    </source>
</evidence>
<dbReference type="Pfam" id="PF13715">
    <property type="entry name" value="CarbopepD_reg_2"/>
    <property type="match status" value="1"/>
</dbReference>
<dbReference type="EMBL" id="ARZX01000001">
    <property type="protein sequence ID" value="EWH14994.1"/>
    <property type="molecule type" value="Genomic_DNA"/>
</dbReference>
<comment type="caution">
    <text evidence="11">The sequence shown here is derived from an EMBL/GenBank/DDBJ whole genome shotgun (WGS) entry which is preliminary data.</text>
</comment>
<feature type="signal peptide" evidence="9">
    <location>
        <begin position="1"/>
        <end position="22"/>
    </location>
</feature>
<sequence>MKTKQRGILTLLLAFIVHLTFAQQKTISGTVTDQDGIPLPGVNILVKGTTTGTQTDFDGKYSISASSGQVLLFTYLGQTPTSRTVNNQDVINVQMTEDAEALQEVVVTALGISREKKSLGYSTQTVSGDDIAETRSSNALNAMSGKVAGVQISNNSGNLGGSTRIVLRGPSSITQENRPLMVVDGIPLDNSNYNSSSTQTGGGGRDFGDAGFDINPDDIETMNILKGGAAAALYGSRASNGVILITTKSGKKGKAQITINSGITFDKVNILPKVQNLYGGGAGDASTIGQVGFGTTTINGTVYNVVDYGTDESWGPRYEGQQVLHWDAFDPEFSDDYLQTRPWVAPKNDKDSFWNTGVTYNNGVSFSQGTEKSTVRLSANKTSTTGIVPNSELNKSSVNFNATSQLTDKLKVDALVNLTITDGFNRPASGYTGSGVVQQMYQFGQTSLDFERLKKYKREDGTQRSWNRVSAEDGSPRYSDNPYWTLYENTSEDKRTRWYGNIGATYNFTDELYVVAKIYADTYDFRINDRRAVGSQSPAFYTETDRDFQEINYEARLHFDKKFMDDKFSVNSFIGTNRRDNEFHRLSATTSGGLVVPGLYNISNSSDPAQATEYDSYKRVNSVYGSVSLGYDNFAYLTVVGRSDWSSTLPENDNSFFYPGVNGSIVFSNLIKADWLSFGKIRGGYAEVGSDTDPYQLATTFVADIPFLGDVPFSTNGISQNPNLRPELKQTYEVGLEMAFLKNRLSFDLTYYNEETSDLITPVTVDPSTGYNSTFTNAGVLRNRGIEALVNITPIQTEDFSWDFTWNFSKNDNELLEIIDGVESLQIASFPFNSVSINAVVGESYGVIRGTNFVFDDQGNKVVNANGSYAETQNVENLGSILPDYNMGFKNSFRYKNLSLGFLIDVQKGGKYRSLTNIWGNYSGILEQTATNNKREVGTVLEGVTGTITYDANGDYVVTNTAPNTQVISAQQEGTDYYFGADAANVFNADYVKLREVSLSYKLPSNLLKNTGISAVNISAFGRNLGVWGLDNDNFDPEVATSGSGNIQGSEGGSLPSTKSYGLNLQLKF</sequence>
<dbReference type="NCBIfam" id="TIGR04056">
    <property type="entry name" value="OMP_RagA_SusC"/>
    <property type="match status" value="1"/>
</dbReference>
<dbReference type="RefSeq" id="WP_034642797.1">
    <property type="nucleotide sequence ID" value="NZ_ARZX01000001.1"/>
</dbReference>
<dbReference type="NCBIfam" id="TIGR04057">
    <property type="entry name" value="SusC_RagA_signa"/>
    <property type="match status" value="1"/>
</dbReference>
<dbReference type="PANTHER" id="PTHR30069">
    <property type="entry name" value="TONB-DEPENDENT OUTER MEMBRANE RECEPTOR"/>
    <property type="match status" value="1"/>
</dbReference>
<dbReference type="Gene3D" id="2.60.40.1120">
    <property type="entry name" value="Carboxypeptidase-like, regulatory domain"/>
    <property type="match status" value="1"/>
</dbReference>
<dbReference type="SUPFAM" id="SSF49464">
    <property type="entry name" value="Carboxypeptidase regulatory domain-like"/>
    <property type="match status" value="1"/>
</dbReference>
<dbReference type="InterPro" id="IPR036942">
    <property type="entry name" value="Beta-barrel_TonB_sf"/>
</dbReference>
<dbReference type="Proteomes" id="UP000019275">
    <property type="component" value="Unassembled WGS sequence"/>
</dbReference>
<keyword evidence="12" id="KW-1185">Reference proteome</keyword>
<dbReference type="InterPro" id="IPR039426">
    <property type="entry name" value="TonB-dep_rcpt-like"/>
</dbReference>
<keyword evidence="4 8" id="KW-0812">Transmembrane</keyword>
<dbReference type="PANTHER" id="PTHR30069:SF29">
    <property type="entry name" value="HEMOGLOBIN AND HEMOGLOBIN-HAPTOGLOBIN-BINDING PROTEIN 1-RELATED"/>
    <property type="match status" value="1"/>
</dbReference>
<evidence type="ECO:0000256" key="9">
    <source>
        <dbReference type="SAM" id="SignalP"/>
    </source>
</evidence>
<keyword evidence="6 8" id="KW-0472">Membrane</keyword>
<feature type="chain" id="PRO_5046294565" evidence="9">
    <location>
        <begin position="23"/>
        <end position="1069"/>
    </location>
</feature>
<evidence type="ECO:0000256" key="7">
    <source>
        <dbReference type="ARBA" id="ARBA00023237"/>
    </source>
</evidence>
<evidence type="ECO:0000256" key="1">
    <source>
        <dbReference type="ARBA" id="ARBA00004571"/>
    </source>
</evidence>
<protein>
    <submittedName>
        <fullName evidence="11">TonB-dependent receptor plug</fullName>
    </submittedName>
</protein>
<reference evidence="11 12" key="1">
    <citation type="journal article" date="2014" name="Genome Announc.">
        <title>Draft Genome Sequence of the Carrageenan-Degrading Bacterium Cellulophaga sp. Strain KL-A, Isolated from Decaying Marine Algae.</title>
        <authorList>
            <person name="Shan D."/>
            <person name="Ying J."/>
            <person name="Li X."/>
            <person name="Gao Z."/>
            <person name="Wei G."/>
            <person name="Shao Z."/>
        </authorList>
    </citation>
    <scope>NUCLEOTIDE SEQUENCE [LARGE SCALE GENOMIC DNA]</scope>
    <source>
        <strain evidence="11 12">KL-A</strain>
    </source>
</reference>
<accession>A0ABN0RSS0</accession>
<evidence type="ECO:0000313" key="11">
    <source>
        <dbReference type="EMBL" id="EWH14994.1"/>
    </source>
</evidence>
<dbReference type="InterPro" id="IPR023996">
    <property type="entry name" value="TonB-dep_OMP_SusC/RagA"/>
</dbReference>
<feature type="domain" description="TonB-dependent receptor plug" evidence="10">
    <location>
        <begin position="116"/>
        <end position="242"/>
    </location>
</feature>
<dbReference type="Gene3D" id="2.170.130.10">
    <property type="entry name" value="TonB-dependent receptor, plug domain"/>
    <property type="match status" value="1"/>
</dbReference>
<keyword evidence="5 9" id="KW-0732">Signal</keyword>
<dbReference type="Gene3D" id="2.40.170.20">
    <property type="entry name" value="TonB-dependent receptor, beta-barrel domain"/>
    <property type="match status" value="1"/>
</dbReference>
<name>A0ABN0RSS0_9FLAO</name>
<gene>
    <name evidence="11" type="ORF">KLA_00505</name>
</gene>
<comment type="subcellular location">
    <subcellularLocation>
        <location evidence="1 8">Cell outer membrane</location>
        <topology evidence="1 8">Multi-pass membrane protein</topology>
    </subcellularLocation>
</comment>
<keyword evidence="3 8" id="KW-1134">Transmembrane beta strand</keyword>
<dbReference type="InterPro" id="IPR023997">
    <property type="entry name" value="TonB-dep_OMP_SusC/RagA_CS"/>
</dbReference>
<evidence type="ECO:0000256" key="3">
    <source>
        <dbReference type="ARBA" id="ARBA00022452"/>
    </source>
</evidence>
<dbReference type="InterPro" id="IPR012910">
    <property type="entry name" value="Plug_dom"/>
</dbReference>
<evidence type="ECO:0000256" key="4">
    <source>
        <dbReference type="ARBA" id="ARBA00022692"/>
    </source>
</evidence>
<proteinExistence type="inferred from homology"/>
<evidence type="ECO:0000256" key="5">
    <source>
        <dbReference type="ARBA" id="ARBA00022729"/>
    </source>
</evidence>
<dbReference type="InterPro" id="IPR008969">
    <property type="entry name" value="CarboxyPept-like_regulatory"/>
</dbReference>
<dbReference type="InterPro" id="IPR037066">
    <property type="entry name" value="Plug_dom_sf"/>
</dbReference>
<evidence type="ECO:0000259" key="10">
    <source>
        <dbReference type="Pfam" id="PF07715"/>
    </source>
</evidence>
<dbReference type="Pfam" id="PF07715">
    <property type="entry name" value="Plug"/>
    <property type="match status" value="1"/>
</dbReference>
<evidence type="ECO:0000256" key="8">
    <source>
        <dbReference type="PROSITE-ProRule" id="PRU01360"/>
    </source>
</evidence>
<keyword evidence="11" id="KW-0675">Receptor</keyword>
<evidence type="ECO:0000256" key="2">
    <source>
        <dbReference type="ARBA" id="ARBA00022448"/>
    </source>
</evidence>
<dbReference type="SUPFAM" id="SSF56935">
    <property type="entry name" value="Porins"/>
    <property type="match status" value="1"/>
</dbReference>
<keyword evidence="7 8" id="KW-0998">Cell outer membrane</keyword>
<keyword evidence="2 8" id="KW-0813">Transport</keyword>
<evidence type="ECO:0000256" key="6">
    <source>
        <dbReference type="ARBA" id="ARBA00023136"/>
    </source>
</evidence>